<evidence type="ECO:0000313" key="2">
    <source>
        <dbReference type="EMBL" id="TCL76320.1"/>
    </source>
</evidence>
<keyword evidence="1" id="KW-1133">Transmembrane helix</keyword>
<evidence type="ECO:0000256" key="1">
    <source>
        <dbReference type="SAM" id="Phobius"/>
    </source>
</evidence>
<gene>
    <name evidence="2" type="ORF">EDC14_100273</name>
</gene>
<dbReference type="OrthoDB" id="5244042at2"/>
<dbReference type="InterPro" id="IPR027981">
    <property type="entry name" value="DUF4446"/>
</dbReference>
<evidence type="ECO:0000313" key="3">
    <source>
        <dbReference type="Proteomes" id="UP000295008"/>
    </source>
</evidence>
<keyword evidence="3" id="KW-1185">Reference proteome</keyword>
<dbReference type="EMBL" id="SLUN01000002">
    <property type="protein sequence ID" value="TCL76320.1"/>
    <property type="molecule type" value="Genomic_DNA"/>
</dbReference>
<organism evidence="2 3">
    <name type="scientific">Hydrogenispora ethanolica</name>
    <dbReference type="NCBI Taxonomy" id="1082276"/>
    <lineage>
        <taxon>Bacteria</taxon>
        <taxon>Bacillati</taxon>
        <taxon>Bacillota</taxon>
        <taxon>Hydrogenispora</taxon>
    </lineage>
</organism>
<keyword evidence="1" id="KW-0472">Membrane</keyword>
<protein>
    <submittedName>
        <fullName evidence="2">Uncharacterized protein DUF4446</fullName>
    </submittedName>
</protein>
<dbReference type="RefSeq" id="WP_132012505.1">
    <property type="nucleotide sequence ID" value="NZ_SLUN01000002.1"/>
</dbReference>
<accession>A0A4R1SBE5</accession>
<comment type="caution">
    <text evidence="2">The sequence shown here is derived from an EMBL/GenBank/DDBJ whole genome shotgun (WGS) entry which is preliminary data.</text>
</comment>
<proteinExistence type="predicted"/>
<feature type="transmembrane region" description="Helical" evidence="1">
    <location>
        <begin position="14"/>
        <end position="35"/>
    </location>
</feature>
<dbReference type="Pfam" id="PF14584">
    <property type="entry name" value="DUF4446"/>
    <property type="match status" value="1"/>
</dbReference>
<keyword evidence="1" id="KW-0812">Transmembrane</keyword>
<dbReference type="AlphaFoldDB" id="A0A4R1SBE5"/>
<sequence length="171" mass="19734">MSVLLLNTWVEKNLFFLTAGFLFCLILLFIHALIIRKKLKKYQIIFKGYENKDLETILINMAEKVELFQKNVANFETRLKDNEQKSEIHFQKWHLLRFKAFENSGGDQSFALALLDGSGDGVVLSSIFGREESRVYCKTVREGKSTYALSGEEQEAIIKALGKNSEERHQH</sequence>
<dbReference type="Proteomes" id="UP000295008">
    <property type="component" value="Unassembled WGS sequence"/>
</dbReference>
<name>A0A4R1SBE5_HYDET</name>
<reference evidence="2 3" key="1">
    <citation type="submission" date="2019-03" db="EMBL/GenBank/DDBJ databases">
        <title>Genomic Encyclopedia of Type Strains, Phase IV (KMG-IV): sequencing the most valuable type-strain genomes for metagenomic binning, comparative biology and taxonomic classification.</title>
        <authorList>
            <person name="Goeker M."/>
        </authorList>
    </citation>
    <scope>NUCLEOTIDE SEQUENCE [LARGE SCALE GENOMIC DNA]</scope>
    <source>
        <strain evidence="2 3">LX-B</strain>
    </source>
</reference>